<evidence type="ECO:0000313" key="1">
    <source>
        <dbReference type="EMBL" id="KAK0506986.1"/>
    </source>
</evidence>
<dbReference type="EMBL" id="JAFEKC020000026">
    <property type="protein sequence ID" value="KAK0506986.1"/>
    <property type="molecule type" value="Genomic_DNA"/>
</dbReference>
<keyword evidence="2" id="KW-1185">Reference proteome</keyword>
<proteinExistence type="predicted"/>
<reference evidence="1" key="1">
    <citation type="submission" date="2023-03" db="EMBL/GenBank/DDBJ databases">
        <title>Complete genome of Cladonia borealis.</title>
        <authorList>
            <person name="Park H."/>
        </authorList>
    </citation>
    <scope>NUCLEOTIDE SEQUENCE</scope>
    <source>
        <strain evidence="1">ANT050790</strain>
    </source>
</reference>
<organism evidence="1 2">
    <name type="scientific">Cladonia borealis</name>
    <dbReference type="NCBI Taxonomy" id="184061"/>
    <lineage>
        <taxon>Eukaryota</taxon>
        <taxon>Fungi</taxon>
        <taxon>Dikarya</taxon>
        <taxon>Ascomycota</taxon>
        <taxon>Pezizomycotina</taxon>
        <taxon>Lecanoromycetes</taxon>
        <taxon>OSLEUM clade</taxon>
        <taxon>Lecanoromycetidae</taxon>
        <taxon>Lecanorales</taxon>
        <taxon>Lecanorineae</taxon>
        <taxon>Cladoniaceae</taxon>
        <taxon>Cladonia</taxon>
    </lineage>
</organism>
<name>A0AA39QRB8_9LECA</name>
<comment type="caution">
    <text evidence="1">The sequence shown here is derived from an EMBL/GenBank/DDBJ whole genome shotgun (WGS) entry which is preliminary data.</text>
</comment>
<protein>
    <submittedName>
        <fullName evidence="1">Uncharacterized protein</fullName>
    </submittedName>
</protein>
<dbReference type="AlphaFoldDB" id="A0AA39QRB8"/>
<evidence type="ECO:0000313" key="2">
    <source>
        <dbReference type="Proteomes" id="UP001166286"/>
    </source>
</evidence>
<accession>A0AA39QRB8</accession>
<gene>
    <name evidence="1" type="ORF">JMJ35_010686</name>
</gene>
<sequence>MDKNFKRPTIHVRCTIISQTNSRPAILTSASASYSKASFTSNIVNTTALLPDCMADGAPWYSPTSWCDCGPGKYPTTPVSNATTSSANSNYTSLDTSKTINPISTSAAPTTIPNVGGIPGCHYVPQGDEQGCANVDYCNCAVTYVGLLTTIVSGKTSQKCDYTIQPTKNDYLNTASVNAASAAAVAAAMSISAASVASLTTAFNPDQTTLFCGQKYVTGPGATYTSVPRAQTNDILHHAAVF</sequence>
<dbReference type="Proteomes" id="UP001166286">
    <property type="component" value="Unassembled WGS sequence"/>
</dbReference>